<dbReference type="EMBL" id="PIPS01000001">
    <property type="protein sequence ID" value="RUO44961.1"/>
    <property type="molecule type" value="Genomic_DNA"/>
</dbReference>
<name>A0AA94EFM6_9GAMM</name>
<keyword evidence="2" id="KW-1185">Reference proteome</keyword>
<proteinExistence type="predicted"/>
<protein>
    <recommendedName>
        <fullName evidence="3">ArsR family transcriptional regulator</fullName>
    </recommendedName>
</protein>
<gene>
    <name evidence="1" type="ORF">CWE23_02735</name>
</gene>
<evidence type="ECO:0008006" key="3">
    <source>
        <dbReference type="Google" id="ProtNLM"/>
    </source>
</evidence>
<accession>A0AA94EFM6</accession>
<dbReference type="AlphaFoldDB" id="A0AA94EFM6"/>
<evidence type="ECO:0000313" key="1">
    <source>
        <dbReference type="EMBL" id="RUO44961.1"/>
    </source>
</evidence>
<organism evidence="1 2">
    <name type="scientific">Idiomarina aquatica</name>
    <dbReference type="NCBI Taxonomy" id="1327752"/>
    <lineage>
        <taxon>Bacteria</taxon>
        <taxon>Pseudomonadati</taxon>
        <taxon>Pseudomonadota</taxon>
        <taxon>Gammaproteobacteria</taxon>
        <taxon>Alteromonadales</taxon>
        <taxon>Idiomarinaceae</taxon>
        <taxon>Idiomarina</taxon>
    </lineage>
</organism>
<dbReference type="RefSeq" id="WP_110012696.1">
    <property type="nucleotide sequence ID" value="NZ_PIPS01000001.1"/>
</dbReference>
<reference evidence="2" key="1">
    <citation type="journal article" date="2018" name="Front. Microbiol.">
        <title>Genome-Based Analysis Reveals the Taxonomy and Diversity of the Family Idiomarinaceae.</title>
        <authorList>
            <person name="Liu Y."/>
            <person name="Lai Q."/>
            <person name="Shao Z."/>
        </authorList>
    </citation>
    <scope>NUCLEOTIDE SEQUENCE [LARGE SCALE GENOMIC DNA]</scope>
    <source>
        <strain evidence="2">SN-14</strain>
    </source>
</reference>
<dbReference type="Proteomes" id="UP000286680">
    <property type="component" value="Unassembled WGS sequence"/>
</dbReference>
<comment type="caution">
    <text evidence="1">The sequence shown here is derived from an EMBL/GenBank/DDBJ whole genome shotgun (WGS) entry which is preliminary data.</text>
</comment>
<evidence type="ECO:0000313" key="2">
    <source>
        <dbReference type="Proteomes" id="UP000286680"/>
    </source>
</evidence>
<sequence length="96" mass="10807">MSLRQIRAESFRLSILIALVNEPSYRMNDSEIRTVCAHFGNSMSSDECRGNLHWLETQGLVTLDSHTGYTIAKLTTQGQDVAEGIITWPGVKRRRA</sequence>